<evidence type="ECO:0000313" key="3">
    <source>
        <dbReference type="Proteomes" id="UP000053271"/>
    </source>
</evidence>
<name>A0A117QNT9_9ACTN</name>
<sequence>MSRAARYSSPDSLLRPWQEKCSTSVSSRRRSVKKPSMRRRITWDGSSATTSTSKSPIWGSPSTCASAEASEAGEASSFRPGSS</sequence>
<feature type="region of interest" description="Disordered" evidence="1">
    <location>
        <begin position="18"/>
        <end position="83"/>
    </location>
</feature>
<protein>
    <submittedName>
        <fullName evidence="2">Uncharacterized protein</fullName>
    </submittedName>
</protein>
<keyword evidence="3" id="KW-1185">Reference proteome</keyword>
<dbReference type="Proteomes" id="UP000053271">
    <property type="component" value="Unassembled WGS sequence"/>
</dbReference>
<evidence type="ECO:0000256" key="1">
    <source>
        <dbReference type="SAM" id="MobiDB-lite"/>
    </source>
</evidence>
<organism evidence="2 3">
    <name type="scientific">Streptomyces longwoodensis</name>
    <dbReference type="NCBI Taxonomy" id="68231"/>
    <lineage>
        <taxon>Bacteria</taxon>
        <taxon>Bacillati</taxon>
        <taxon>Actinomycetota</taxon>
        <taxon>Actinomycetes</taxon>
        <taxon>Kitasatosporales</taxon>
        <taxon>Streptomycetaceae</taxon>
        <taxon>Streptomyces</taxon>
    </lineage>
</organism>
<feature type="compositionally biased region" description="Polar residues" evidence="1">
    <location>
        <begin position="44"/>
        <end position="64"/>
    </location>
</feature>
<dbReference type="EMBL" id="LMWS01000015">
    <property type="protein sequence ID" value="KUN38591.1"/>
    <property type="molecule type" value="Genomic_DNA"/>
</dbReference>
<comment type="caution">
    <text evidence="2">The sequence shown here is derived from an EMBL/GenBank/DDBJ whole genome shotgun (WGS) entry which is preliminary data.</text>
</comment>
<dbReference type="AlphaFoldDB" id="A0A117QNT9"/>
<feature type="compositionally biased region" description="Low complexity" evidence="1">
    <location>
        <begin position="65"/>
        <end position="77"/>
    </location>
</feature>
<accession>A0A117QNT9</accession>
<proteinExistence type="predicted"/>
<reference evidence="2 3" key="1">
    <citation type="submission" date="2015-10" db="EMBL/GenBank/DDBJ databases">
        <title>Draft genome sequence of Streptomyces longwoodensis DSM 41677, type strain for the species Streptomyces longwoodensis.</title>
        <authorList>
            <person name="Ruckert C."/>
            <person name="Winkler A."/>
            <person name="Kalinowski J."/>
            <person name="Kampfer P."/>
            <person name="Glaeser S."/>
        </authorList>
    </citation>
    <scope>NUCLEOTIDE SEQUENCE [LARGE SCALE GENOMIC DNA]</scope>
    <source>
        <strain evidence="2 3">DSM 41677</strain>
    </source>
</reference>
<gene>
    <name evidence="2" type="ORF">AQJ30_13685</name>
</gene>
<evidence type="ECO:0000313" key="2">
    <source>
        <dbReference type="EMBL" id="KUN38591.1"/>
    </source>
</evidence>
<feature type="compositionally biased region" description="Basic residues" evidence="1">
    <location>
        <begin position="27"/>
        <end position="40"/>
    </location>
</feature>